<dbReference type="RefSeq" id="WP_345619518.1">
    <property type="nucleotide sequence ID" value="NZ_BAABIG010000022.1"/>
</dbReference>
<evidence type="ECO:0000313" key="5">
    <source>
        <dbReference type="Proteomes" id="UP001501265"/>
    </source>
</evidence>
<evidence type="ECO:0000313" key="4">
    <source>
        <dbReference type="EMBL" id="GAA4797222.1"/>
    </source>
</evidence>
<dbReference type="EMBL" id="BAABIG010000022">
    <property type="protein sequence ID" value="GAA4797222.1"/>
    <property type="molecule type" value="Genomic_DNA"/>
</dbReference>
<sequence>MPGNTAPAAPHIRTYETAGKTVVELLGEIDIAAVDHVGAELDTATDRPELRLVIDLGSVDFMDCVGLGMLCRARRRVEDRGGHLTLVCPHPLIRKMLRVAGLWQVFTLTDTLDEALGSREAAT</sequence>
<dbReference type="InterPro" id="IPR002645">
    <property type="entry name" value="STAS_dom"/>
</dbReference>
<dbReference type="Pfam" id="PF01740">
    <property type="entry name" value="STAS"/>
    <property type="match status" value="1"/>
</dbReference>
<dbReference type="PANTHER" id="PTHR33495:SF2">
    <property type="entry name" value="ANTI-SIGMA FACTOR ANTAGONIST TM_1081-RELATED"/>
    <property type="match status" value="1"/>
</dbReference>
<dbReference type="Proteomes" id="UP001501265">
    <property type="component" value="Unassembled WGS sequence"/>
</dbReference>
<accession>A0ABP9BLT0</accession>
<organism evidence="4 5">
    <name type="scientific">Streptomyces ziwulingensis</name>
    <dbReference type="NCBI Taxonomy" id="1045501"/>
    <lineage>
        <taxon>Bacteria</taxon>
        <taxon>Bacillati</taxon>
        <taxon>Actinomycetota</taxon>
        <taxon>Actinomycetes</taxon>
        <taxon>Kitasatosporales</taxon>
        <taxon>Streptomycetaceae</taxon>
        <taxon>Streptomyces</taxon>
    </lineage>
</organism>
<evidence type="ECO:0000256" key="1">
    <source>
        <dbReference type="ARBA" id="ARBA00009013"/>
    </source>
</evidence>
<reference evidence="5" key="1">
    <citation type="journal article" date="2019" name="Int. J. Syst. Evol. Microbiol.">
        <title>The Global Catalogue of Microorganisms (GCM) 10K type strain sequencing project: providing services to taxonomists for standard genome sequencing and annotation.</title>
        <authorList>
            <consortium name="The Broad Institute Genomics Platform"/>
            <consortium name="The Broad Institute Genome Sequencing Center for Infectious Disease"/>
            <person name="Wu L."/>
            <person name="Ma J."/>
        </authorList>
    </citation>
    <scope>NUCLEOTIDE SEQUENCE [LARGE SCALE GENOMIC DNA]</scope>
    <source>
        <strain evidence="5">JCM 18081</strain>
    </source>
</reference>
<dbReference type="CDD" id="cd07043">
    <property type="entry name" value="STAS_anti-anti-sigma_factors"/>
    <property type="match status" value="1"/>
</dbReference>
<feature type="domain" description="STAS" evidence="3">
    <location>
        <begin position="10"/>
        <end position="119"/>
    </location>
</feature>
<protein>
    <recommendedName>
        <fullName evidence="2">Anti-sigma factor antagonist</fullName>
    </recommendedName>
</protein>
<dbReference type="InterPro" id="IPR003658">
    <property type="entry name" value="Anti-sigma_ant"/>
</dbReference>
<dbReference type="NCBIfam" id="TIGR00377">
    <property type="entry name" value="ant_ant_sig"/>
    <property type="match status" value="1"/>
</dbReference>
<dbReference type="Gene3D" id="3.30.750.24">
    <property type="entry name" value="STAS domain"/>
    <property type="match status" value="1"/>
</dbReference>
<keyword evidence="5" id="KW-1185">Reference proteome</keyword>
<proteinExistence type="inferred from homology"/>
<evidence type="ECO:0000256" key="2">
    <source>
        <dbReference type="RuleBase" id="RU003749"/>
    </source>
</evidence>
<dbReference type="PROSITE" id="PS50801">
    <property type="entry name" value="STAS"/>
    <property type="match status" value="1"/>
</dbReference>
<evidence type="ECO:0000259" key="3">
    <source>
        <dbReference type="PROSITE" id="PS50801"/>
    </source>
</evidence>
<dbReference type="SUPFAM" id="SSF52091">
    <property type="entry name" value="SpoIIaa-like"/>
    <property type="match status" value="1"/>
</dbReference>
<dbReference type="InterPro" id="IPR036513">
    <property type="entry name" value="STAS_dom_sf"/>
</dbReference>
<name>A0ABP9BLT0_9ACTN</name>
<gene>
    <name evidence="4" type="ORF">GCM10023220_25430</name>
</gene>
<comment type="caution">
    <text evidence="4">The sequence shown here is derived from an EMBL/GenBank/DDBJ whole genome shotgun (WGS) entry which is preliminary data.</text>
</comment>
<dbReference type="PANTHER" id="PTHR33495">
    <property type="entry name" value="ANTI-SIGMA FACTOR ANTAGONIST TM_1081-RELATED-RELATED"/>
    <property type="match status" value="1"/>
</dbReference>
<comment type="similarity">
    <text evidence="1 2">Belongs to the anti-sigma-factor antagonist family.</text>
</comment>